<gene>
    <name evidence="1" type="ORF">JHL16_18190</name>
</gene>
<accession>A0ACC5R6K1</accession>
<name>A0ACC5R6K1_9HYPH</name>
<organism evidence="1 2">
    <name type="scientific">Taklimakanibacter albus</name>
    <dbReference type="NCBI Taxonomy" id="2800327"/>
    <lineage>
        <taxon>Bacteria</taxon>
        <taxon>Pseudomonadati</taxon>
        <taxon>Pseudomonadota</taxon>
        <taxon>Alphaproteobacteria</taxon>
        <taxon>Hyphomicrobiales</taxon>
        <taxon>Aestuariivirgaceae</taxon>
        <taxon>Taklimakanibacter</taxon>
    </lineage>
</organism>
<keyword evidence="2" id="KW-1185">Reference proteome</keyword>
<dbReference type="Proteomes" id="UP000616151">
    <property type="component" value="Unassembled WGS sequence"/>
</dbReference>
<evidence type="ECO:0000313" key="2">
    <source>
        <dbReference type="Proteomes" id="UP000616151"/>
    </source>
</evidence>
<dbReference type="EMBL" id="JAENHL010000007">
    <property type="protein sequence ID" value="MBK1868289.1"/>
    <property type="molecule type" value="Genomic_DNA"/>
</dbReference>
<reference evidence="1" key="1">
    <citation type="submission" date="2021-01" db="EMBL/GenBank/DDBJ databases">
        <authorList>
            <person name="Sun Q."/>
        </authorList>
    </citation>
    <scope>NUCLEOTIDE SEQUENCE</scope>
    <source>
        <strain evidence="1">YIM B02566</strain>
    </source>
</reference>
<comment type="caution">
    <text evidence="1">The sequence shown here is derived from an EMBL/GenBank/DDBJ whole genome shotgun (WGS) entry which is preliminary data.</text>
</comment>
<proteinExistence type="predicted"/>
<sequence length="291" mass="31918">MKLVEVRLFPIEDIEVGDRIREVNDAKAAVMAETIKKNGLLQPIEIVKRGNKHVLVFGAHRLAAHKLLGMEEISARVVECETDKPDLEIRLRECVENVGREELTALDRAGHLAELKRVYEELYPDSRRGVAGAKKKHDAATPIFGVADEIASKAGLSKQTFFAAVAVWNGLAPETRKAVTGTWLADNGAQLAQLAKVEQKKQGRVLSLVLPAKEGEKPKAASISDAVSIIDNKVDPKSADEAAFAALVKAWHKAPHKAQRQFVEYLRQHKALSLTPTKKPPAASKKKRASK</sequence>
<protein>
    <submittedName>
        <fullName evidence="1">ParB N-terminal domain-containing protein</fullName>
    </submittedName>
</protein>
<evidence type="ECO:0000313" key="1">
    <source>
        <dbReference type="EMBL" id="MBK1868289.1"/>
    </source>
</evidence>